<reference evidence="1 2" key="1">
    <citation type="submission" date="2024-01" db="EMBL/GenBank/DDBJ databases">
        <authorList>
            <person name="Waweru B."/>
        </authorList>
    </citation>
    <scope>NUCLEOTIDE SEQUENCE [LARGE SCALE GENOMIC DNA]</scope>
</reference>
<sequence>MTFECGGLVVRGASRDLIYLNLYVVEQYSSISCRELLAFYKMETKEHQVPSTTYKFISITLENLARLQTMNITSSTTLYHRVGVNERYVHNPLRTPKKIHDPDQIA</sequence>
<proteinExistence type="predicted"/>
<organism evidence="1 2">
    <name type="scientific">Dovyalis caffra</name>
    <dbReference type="NCBI Taxonomy" id="77055"/>
    <lineage>
        <taxon>Eukaryota</taxon>
        <taxon>Viridiplantae</taxon>
        <taxon>Streptophyta</taxon>
        <taxon>Embryophyta</taxon>
        <taxon>Tracheophyta</taxon>
        <taxon>Spermatophyta</taxon>
        <taxon>Magnoliopsida</taxon>
        <taxon>eudicotyledons</taxon>
        <taxon>Gunneridae</taxon>
        <taxon>Pentapetalae</taxon>
        <taxon>rosids</taxon>
        <taxon>fabids</taxon>
        <taxon>Malpighiales</taxon>
        <taxon>Salicaceae</taxon>
        <taxon>Flacourtieae</taxon>
        <taxon>Dovyalis</taxon>
    </lineage>
</organism>
<dbReference type="Proteomes" id="UP001314170">
    <property type="component" value="Unassembled WGS sequence"/>
</dbReference>
<keyword evidence="2" id="KW-1185">Reference proteome</keyword>
<dbReference type="AlphaFoldDB" id="A0AAV1RZ94"/>
<protein>
    <submittedName>
        <fullName evidence="1">Uncharacterized protein</fullName>
    </submittedName>
</protein>
<comment type="caution">
    <text evidence="1">The sequence shown here is derived from an EMBL/GenBank/DDBJ whole genome shotgun (WGS) entry which is preliminary data.</text>
</comment>
<gene>
    <name evidence="1" type="ORF">DCAF_LOCUS16451</name>
</gene>
<accession>A0AAV1RZ94</accession>
<evidence type="ECO:0000313" key="2">
    <source>
        <dbReference type="Proteomes" id="UP001314170"/>
    </source>
</evidence>
<name>A0AAV1RZ94_9ROSI</name>
<evidence type="ECO:0000313" key="1">
    <source>
        <dbReference type="EMBL" id="CAK7341771.1"/>
    </source>
</evidence>
<dbReference type="EMBL" id="CAWUPB010001160">
    <property type="protein sequence ID" value="CAK7341771.1"/>
    <property type="molecule type" value="Genomic_DNA"/>
</dbReference>